<keyword evidence="2" id="KW-1185">Reference proteome</keyword>
<protein>
    <submittedName>
        <fullName evidence="1">Adenain</fullName>
    </submittedName>
</protein>
<sequence>MDTVQLSRVLSTDPYTKKNFLDVFPCDWLPGRKLSQRPLGLVVNTHPHNQPGEHWLALYLAERNRGEFFDSYGHPPNSVLFPKSIMKFLNKNATDMVFHNRQLQDPRSVACGYHCVFFLHHRSKGLSFDRILKLYSNDLVQNDRMVMNFVKSKFKFLGMPSLAQNMFQQAQTCVSCNDFHSHVTQ</sequence>
<proteinExistence type="predicted"/>
<dbReference type="Proteomes" id="UP000683171">
    <property type="component" value="Segment"/>
</dbReference>
<reference evidence="1" key="1">
    <citation type="journal article" date="2019" name="J. ISSAAS">
        <title>Identification of 'Missing Link' Families of Small DNA Tumor Viruses.</title>
        <authorList>
            <person name="Welch N.L."/>
            <person name="Tisza M.J."/>
            <person name="Belford A."/>
            <person name="Pastrana D.V."/>
            <person name="Pang Y.-Y.S."/>
            <person name="Schiller J.T."/>
            <person name="An P."/>
            <person name="Cantalupo P.G."/>
            <person name="Pipas J.M."/>
            <person name="Koda S."/>
            <person name="Subramaniam K."/>
            <person name="Waltzek T.B."/>
            <person name="Bian C."/>
            <person name="Shi Q."/>
            <person name="Ruan Z."/>
            <person name="Ng T.F.-F."/>
            <person name="Starrett G.J."/>
            <person name="Buck C.B."/>
        </authorList>
    </citation>
    <scope>NUCLEOTIDE SEQUENCE</scope>
    <source>
        <strain evidence="1">5272</strain>
    </source>
</reference>
<dbReference type="KEGG" id="vg:80534638"/>
<reference evidence="1" key="2">
    <citation type="submission" date="2019-07" db="EMBL/GenBank/DDBJ databases">
        <authorList>
            <person name="Buck C."/>
            <person name="Tisza M."/>
        </authorList>
    </citation>
    <scope>NUCLEOTIDE SEQUENCE</scope>
    <source>
        <strain evidence="1">5272</strain>
    </source>
</reference>
<evidence type="ECO:0000313" key="1">
    <source>
        <dbReference type="EMBL" id="DAC80298.1"/>
    </source>
</evidence>
<dbReference type="EMBL" id="BK010890">
    <property type="protein sequence ID" value="DAC80298.1"/>
    <property type="molecule type" value="Genomic_DNA"/>
</dbReference>
<dbReference type="GeneID" id="80534638"/>
<dbReference type="Gene3D" id="3.40.395.10">
    <property type="entry name" value="Adenoviral Proteinase, Chain A"/>
    <property type="match status" value="1"/>
</dbReference>
<dbReference type="SUPFAM" id="SSF54001">
    <property type="entry name" value="Cysteine proteinases"/>
    <property type="match status" value="1"/>
</dbReference>
<dbReference type="RefSeq" id="YP_010796953.1">
    <property type="nucleotide sequence ID" value="NC_076111.1"/>
</dbReference>
<evidence type="ECO:0000313" key="2">
    <source>
        <dbReference type="Proteomes" id="UP000683171"/>
    </source>
</evidence>
<accession>A0A5H3CM23</accession>
<organism evidence="1 2">
    <name type="scientific">Terrapene box turtle adintovirus</name>
    <dbReference type="NCBI Taxonomy" id="2597808"/>
    <lineage>
        <taxon>Viruses</taxon>
        <taxon>Varidnaviria</taxon>
        <taxon>Bamfordvirae</taxon>
        <taxon>Preplasmiviricota</taxon>
        <taxon>Polisuviricotina</taxon>
        <taxon>Polintoviricetes</taxon>
        <taxon>Amphintovirales</taxon>
        <taxon>Eupolintoviridae</taxon>
        <taxon>Betadintovirus</taxon>
        <taxon>Betadintovirus terrapene</taxon>
    </lineage>
</organism>
<dbReference type="InterPro" id="IPR038765">
    <property type="entry name" value="Papain-like_cys_pep_sf"/>
</dbReference>
<name>A0A5H3CM23_9VIRU</name>